<dbReference type="OrthoDB" id="4672515at2759"/>
<comment type="caution">
    <text evidence="3">The sequence shown here is derived from an EMBL/GenBank/DDBJ whole genome shotgun (WGS) entry which is preliminary data.</text>
</comment>
<feature type="chain" id="PRO_5035459073" description="Cyanovirin-N domain-containing protein" evidence="1">
    <location>
        <begin position="27"/>
        <end position="157"/>
    </location>
</feature>
<keyword evidence="1" id="KW-0732">Signal</keyword>
<dbReference type="EMBL" id="JAGPXD010000004">
    <property type="protein sequence ID" value="KAH7359178.1"/>
    <property type="molecule type" value="Genomic_DNA"/>
</dbReference>
<protein>
    <recommendedName>
        <fullName evidence="2">Cyanovirin-N domain-containing protein</fullName>
    </recommendedName>
</protein>
<proteinExistence type="predicted"/>
<dbReference type="Proteomes" id="UP000813385">
    <property type="component" value="Unassembled WGS sequence"/>
</dbReference>
<gene>
    <name evidence="3" type="ORF">B0T11DRAFT_320083</name>
</gene>
<dbReference type="Gene3D" id="2.30.60.10">
    <property type="entry name" value="Cyanovirin-N"/>
    <property type="match status" value="1"/>
</dbReference>
<evidence type="ECO:0000259" key="2">
    <source>
        <dbReference type="Pfam" id="PF08881"/>
    </source>
</evidence>
<evidence type="ECO:0000256" key="1">
    <source>
        <dbReference type="SAM" id="SignalP"/>
    </source>
</evidence>
<feature type="domain" description="Cyanovirin-N" evidence="2">
    <location>
        <begin position="40"/>
        <end position="136"/>
    </location>
</feature>
<name>A0A8K0X1X3_9PEZI</name>
<reference evidence="3" key="1">
    <citation type="journal article" date="2021" name="Nat. Commun.">
        <title>Genetic determinants of endophytism in the Arabidopsis root mycobiome.</title>
        <authorList>
            <person name="Mesny F."/>
            <person name="Miyauchi S."/>
            <person name="Thiergart T."/>
            <person name="Pickel B."/>
            <person name="Atanasova L."/>
            <person name="Karlsson M."/>
            <person name="Huettel B."/>
            <person name="Barry K.W."/>
            <person name="Haridas S."/>
            <person name="Chen C."/>
            <person name="Bauer D."/>
            <person name="Andreopoulos W."/>
            <person name="Pangilinan J."/>
            <person name="LaButti K."/>
            <person name="Riley R."/>
            <person name="Lipzen A."/>
            <person name="Clum A."/>
            <person name="Drula E."/>
            <person name="Henrissat B."/>
            <person name="Kohler A."/>
            <person name="Grigoriev I.V."/>
            <person name="Martin F.M."/>
            <person name="Hacquard S."/>
        </authorList>
    </citation>
    <scope>NUCLEOTIDE SEQUENCE</scope>
    <source>
        <strain evidence="3">MPI-CAGE-AT-0016</strain>
    </source>
</reference>
<dbReference type="SUPFAM" id="SSF51322">
    <property type="entry name" value="Cyanovirin-N"/>
    <property type="match status" value="1"/>
</dbReference>
<evidence type="ECO:0000313" key="4">
    <source>
        <dbReference type="Proteomes" id="UP000813385"/>
    </source>
</evidence>
<keyword evidence="4" id="KW-1185">Reference proteome</keyword>
<sequence length="157" mass="17728">MAILSKMAGAMSVAMVILAFGAPATADDSFLKDCVWDRCRFRENKLMGTYCNNNNKAEYDYDWAQIDLGRCLGNNGGELVASENGEFYKSCDDCDVTNKHKDGTQYLVCNCWGTDDKKHESKFDLAEVLYNRDGKMGCFDHLGDKFDRPPPYWKDGN</sequence>
<organism evidence="3 4">
    <name type="scientific">Plectosphaerella cucumerina</name>
    <dbReference type="NCBI Taxonomy" id="40658"/>
    <lineage>
        <taxon>Eukaryota</taxon>
        <taxon>Fungi</taxon>
        <taxon>Dikarya</taxon>
        <taxon>Ascomycota</taxon>
        <taxon>Pezizomycotina</taxon>
        <taxon>Sordariomycetes</taxon>
        <taxon>Hypocreomycetidae</taxon>
        <taxon>Glomerellales</taxon>
        <taxon>Plectosphaerellaceae</taxon>
        <taxon>Plectosphaerella</taxon>
    </lineage>
</organism>
<dbReference type="Pfam" id="PF08881">
    <property type="entry name" value="CVNH"/>
    <property type="match status" value="1"/>
</dbReference>
<dbReference type="InterPro" id="IPR036673">
    <property type="entry name" value="Cyanovirin-N_sf"/>
</dbReference>
<dbReference type="InterPro" id="IPR011058">
    <property type="entry name" value="Cyanovirin-N"/>
</dbReference>
<accession>A0A8K0X1X3</accession>
<evidence type="ECO:0000313" key="3">
    <source>
        <dbReference type="EMBL" id="KAH7359178.1"/>
    </source>
</evidence>
<dbReference type="AlphaFoldDB" id="A0A8K0X1X3"/>
<feature type="signal peptide" evidence="1">
    <location>
        <begin position="1"/>
        <end position="26"/>
    </location>
</feature>